<dbReference type="PROSITE" id="PS50088">
    <property type="entry name" value="ANK_REPEAT"/>
    <property type="match status" value="3"/>
</dbReference>
<keyword evidence="2 3" id="KW-0040">ANK repeat</keyword>
<evidence type="ECO:0000256" key="3">
    <source>
        <dbReference type="PROSITE-ProRule" id="PRU00023"/>
    </source>
</evidence>
<dbReference type="InterPro" id="IPR002110">
    <property type="entry name" value="Ankyrin_rpt"/>
</dbReference>
<feature type="repeat" description="ANK" evidence="3">
    <location>
        <begin position="203"/>
        <end position="235"/>
    </location>
</feature>
<evidence type="ECO:0000313" key="8">
    <source>
        <dbReference type="Proteomes" id="UP000434957"/>
    </source>
</evidence>
<evidence type="ECO:0000313" key="6">
    <source>
        <dbReference type="EMBL" id="KAE9343923.1"/>
    </source>
</evidence>
<dbReference type="Pfam" id="PF13637">
    <property type="entry name" value="Ank_4"/>
    <property type="match status" value="1"/>
</dbReference>
<evidence type="ECO:0000313" key="5">
    <source>
        <dbReference type="EMBL" id="KAE9046012.1"/>
    </source>
</evidence>
<dbReference type="Proteomes" id="UP000435112">
    <property type="component" value="Unassembled WGS sequence"/>
</dbReference>
<reference evidence="7 9" key="1">
    <citation type="submission" date="2018-09" db="EMBL/GenBank/DDBJ databases">
        <title>Genomic investigation of the strawberry pathogen Phytophthora fragariae indicates pathogenicity is determined by transcriptional variation in three key races.</title>
        <authorList>
            <person name="Adams T.M."/>
            <person name="Armitage A.D."/>
            <person name="Sobczyk M.K."/>
            <person name="Bates H.J."/>
            <person name="Dunwell J.M."/>
            <person name="Nellist C.F."/>
            <person name="Harrison R.J."/>
        </authorList>
    </citation>
    <scope>NUCLEOTIDE SEQUENCE [LARGE SCALE GENOMIC DNA]</scope>
    <source>
        <strain evidence="5 7">SCRP249</strain>
        <strain evidence="4 9">SCRP324</strain>
        <strain evidence="6 8">SCRP333</strain>
    </source>
</reference>
<dbReference type="Pfam" id="PF12796">
    <property type="entry name" value="Ank_2"/>
    <property type="match status" value="2"/>
</dbReference>
<sequence length="578" mass="63128">MSLPSTASKAEVHTAWLAAGAKGDAAPMRELHSQFPEWLDFNQQVGHDTSDSESQRQARFCSWGDFHLHTIGASALHTAAWGGDLDIVEFLLELGQDPNAADDSGMTAIMVAILHLNLLTMRCVFRGGEAVRRNTVVDCREEQGERVRLVLAVIKILLQFGADVDARSKDGKSALHCSTSDDAYDVAKMLLDAGASIDALDEHVKTPLHYCVQEGGLLVTELLLSRGANIDVEDKDGVSPLTLVLKQSNLNVLQLFLNHHHWVSTPQRHDFAAAVLLEAVEHRDEAVVRYVVVNEYASVTARNTAGETPLHRAILRRSPSLMELLADLDPAGDALTAATTESKTPAHYAAQHGSHREVEMLLRCLTSTFGDLQELGPANPLNTADGSGRTSLFTAAMSRQCSQNLEARTGPANHAAQRAIKVRLLLHHGAQLFPPSFLEQKLAPGNTREASRVILPVQVQRCLRSWLLEDGPPADEPENEEAAHIINGDARVEALTELCSQWMASVVCAGLRASLLPILICAGYAHDVVPLLVELPVQRNALPTLLRQLDKLARHQLCHPLLLQLHDELQESCQDTNI</sequence>
<keyword evidence="8" id="KW-1185">Reference proteome</keyword>
<evidence type="ECO:0000256" key="2">
    <source>
        <dbReference type="ARBA" id="ARBA00023043"/>
    </source>
</evidence>
<dbReference type="OrthoDB" id="194358at2759"/>
<dbReference type="PRINTS" id="PR01415">
    <property type="entry name" value="ANKYRIN"/>
</dbReference>
<keyword evidence="1" id="KW-0677">Repeat</keyword>
<name>A0A6A3NKY3_9STRA</name>
<evidence type="ECO:0000313" key="9">
    <source>
        <dbReference type="Proteomes" id="UP000435112"/>
    </source>
</evidence>
<accession>A0A6A3NKY3</accession>
<dbReference type="InterPro" id="IPR036770">
    <property type="entry name" value="Ankyrin_rpt-contain_sf"/>
</dbReference>
<comment type="caution">
    <text evidence="5">The sequence shown here is derived from an EMBL/GenBank/DDBJ whole genome shotgun (WGS) entry which is preliminary data.</text>
</comment>
<dbReference type="EMBL" id="QXFT01000439">
    <property type="protein sequence ID" value="KAE9343923.1"/>
    <property type="molecule type" value="Genomic_DNA"/>
</dbReference>
<dbReference type="EMBL" id="QXFU01000386">
    <property type="protein sequence ID" value="KAE9034918.1"/>
    <property type="molecule type" value="Genomic_DNA"/>
</dbReference>
<evidence type="ECO:0000256" key="1">
    <source>
        <dbReference type="ARBA" id="ARBA00022737"/>
    </source>
</evidence>
<feature type="repeat" description="ANK" evidence="3">
    <location>
        <begin position="71"/>
        <end position="103"/>
    </location>
</feature>
<evidence type="ECO:0000313" key="7">
    <source>
        <dbReference type="Proteomes" id="UP000429607"/>
    </source>
</evidence>
<dbReference type="SUPFAM" id="SSF48403">
    <property type="entry name" value="Ankyrin repeat"/>
    <property type="match status" value="1"/>
</dbReference>
<dbReference type="SMART" id="SM00248">
    <property type="entry name" value="ANK"/>
    <property type="match status" value="7"/>
</dbReference>
<proteinExistence type="predicted"/>
<dbReference type="Proteomes" id="UP000434957">
    <property type="component" value="Unassembled WGS sequence"/>
</dbReference>
<dbReference type="Proteomes" id="UP000429607">
    <property type="component" value="Unassembled WGS sequence"/>
</dbReference>
<evidence type="ECO:0000313" key="4">
    <source>
        <dbReference type="EMBL" id="KAE9034918.1"/>
    </source>
</evidence>
<dbReference type="PANTHER" id="PTHR24198">
    <property type="entry name" value="ANKYRIN REPEAT AND PROTEIN KINASE DOMAIN-CONTAINING PROTEIN"/>
    <property type="match status" value="1"/>
</dbReference>
<protein>
    <submittedName>
        <fullName evidence="5">Uncharacterized protein</fullName>
    </submittedName>
</protein>
<gene>
    <name evidence="5" type="ORF">PR001_g4741</name>
    <name evidence="4" type="ORF">PR002_g7869</name>
    <name evidence="6" type="ORF">PR003_g8725</name>
</gene>
<dbReference type="PROSITE" id="PS50297">
    <property type="entry name" value="ANK_REP_REGION"/>
    <property type="match status" value="3"/>
</dbReference>
<organism evidence="5 7">
    <name type="scientific">Phytophthora rubi</name>
    <dbReference type="NCBI Taxonomy" id="129364"/>
    <lineage>
        <taxon>Eukaryota</taxon>
        <taxon>Sar</taxon>
        <taxon>Stramenopiles</taxon>
        <taxon>Oomycota</taxon>
        <taxon>Peronosporomycetes</taxon>
        <taxon>Peronosporales</taxon>
        <taxon>Peronosporaceae</taxon>
        <taxon>Phytophthora</taxon>
    </lineage>
</organism>
<dbReference type="EMBL" id="QXFV01000199">
    <property type="protein sequence ID" value="KAE9046012.1"/>
    <property type="molecule type" value="Genomic_DNA"/>
</dbReference>
<dbReference type="Gene3D" id="1.25.40.20">
    <property type="entry name" value="Ankyrin repeat-containing domain"/>
    <property type="match status" value="3"/>
</dbReference>
<dbReference type="PANTHER" id="PTHR24198:SF165">
    <property type="entry name" value="ANKYRIN REPEAT-CONTAINING PROTEIN-RELATED"/>
    <property type="match status" value="1"/>
</dbReference>
<dbReference type="AlphaFoldDB" id="A0A6A3NKY3"/>
<feature type="repeat" description="ANK" evidence="3">
    <location>
        <begin position="170"/>
        <end position="202"/>
    </location>
</feature>